<dbReference type="RefSeq" id="XP_024338996.1">
    <property type="nucleotide sequence ID" value="XM_024479073.1"/>
</dbReference>
<gene>
    <name evidence="1" type="ORF">POSPLADRAFT_1046593</name>
</gene>
<dbReference type="GeneID" id="36324023"/>
<accession>A0A1X6N154</accession>
<keyword evidence="2" id="KW-1185">Reference proteome</keyword>
<dbReference type="EMBL" id="KZ110597">
    <property type="protein sequence ID" value="OSX62202.1"/>
    <property type="molecule type" value="Genomic_DNA"/>
</dbReference>
<reference evidence="1 2" key="1">
    <citation type="submission" date="2017-04" db="EMBL/GenBank/DDBJ databases">
        <title>Genome Sequence of the Model Brown-Rot Fungus Postia placenta SB12.</title>
        <authorList>
            <consortium name="DOE Joint Genome Institute"/>
            <person name="Gaskell J."/>
            <person name="Kersten P."/>
            <person name="Larrondo L.F."/>
            <person name="Canessa P."/>
            <person name="Martinez D."/>
            <person name="Hibbett D."/>
            <person name="Schmoll M."/>
            <person name="Kubicek C.P."/>
            <person name="Martinez A.T."/>
            <person name="Yadav J."/>
            <person name="Master E."/>
            <person name="Magnuson J.K."/>
            <person name="James T."/>
            <person name="Yaver D."/>
            <person name="Berka R."/>
            <person name="Labutti K."/>
            <person name="Lipzen A."/>
            <person name="Aerts A."/>
            <person name="Barry K."/>
            <person name="Henrissat B."/>
            <person name="Blanchette R."/>
            <person name="Grigoriev I."/>
            <person name="Cullen D."/>
        </authorList>
    </citation>
    <scope>NUCLEOTIDE SEQUENCE [LARGE SCALE GENOMIC DNA]</scope>
    <source>
        <strain evidence="1 2">MAD-698-R-SB12</strain>
    </source>
</reference>
<proteinExistence type="predicted"/>
<dbReference type="Proteomes" id="UP000194127">
    <property type="component" value="Unassembled WGS sequence"/>
</dbReference>
<sequence length="450" mass="52503">MPLDIIQERCMKHTSKETLWELSTRYCTPCKEKALNLWRFLGQPPPSLTRSNDYHLLLNHCDGWCVAADFYQLCDRWESLEGNPDAQLDFSDTRKAQVAEVENHANLCRQWEKAKAASRAEELKRLKRDRFQSALDKLRQLGWGDELDLLAPEYKPLTRHEPLRVAHELTDRVWQNIGGGVVAILEDIRDERYRMKHTEILQNRLNALCNVIFNKYSNPPRTVETEYKPHMRDIITMPEIREIVNSSNNAALGSRNEEKPSLFFNHPYNRYMIYEIAAWKVSVKGQPWNSQLLIGPGQRFHERIRTIIKLCGQDPDRTTRQELKGLDVYISYPGQNDKKHIVTLRTAVEEEWQRWTSKSHDESVEYKGRIATEAELADAQRGGKKVLRSRRDCLWCCSLCTSRGFDHWGAGRRIGLDSIQAHMQEKHSIKNASEKEGDFYAYPECEMQPF</sequence>
<evidence type="ECO:0000313" key="2">
    <source>
        <dbReference type="Proteomes" id="UP000194127"/>
    </source>
</evidence>
<organism evidence="1 2">
    <name type="scientific">Postia placenta MAD-698-R-SB12</name>
    <dbReference type="NCBI Taxonomy" id="670580"/>
    <lineage>
        <taxon>Eukaryota</taxon>
        <taxon>Fungi</taxon>
        <taxon>Dikarya</taxon>
        <taxon>Basidiomycota</taxon>
        <taxon>Agaricomycotina</taxon>
        <taxon>Agaricomycetes</taxon>
        <taxon>Polyporales</taxon>
        <taxon>Adustoporiaceae</taxon>
        <taxon>Rhodonia</taxon>
    </lineage>
</organism>
<protein>
    <submittedName>
        <fullName evidence="1">Uncharacterized protein</fullName>
    </submittedName>
</protein>
<evidence type="ECO:0000313" key="1">
    <source>
        <dbReference type="EMBL" id="OSX62202.1"/>
    </source>
</evidence>
<dbReference type="OrthoDB" id="2803718at2759"/>
<name>A0A1X6N154_9APHY</name>
<dbReference type="AlphaFoldDB" id="A0A1X6N154"/>